<evidence type="ECO:0000256" key="1">
    <source>
        <dbReference type="SAM" id="MobiDB-lite"/>
    </source>
</evidence>
<evidence type="ECO:0000313" key="3">
    <source>
        <dbReference type="EMBL" id="MFC7141667.1"/>
    </source>
</evidence>
<keyword evidence="2" id="KW-0812">Transmembrane</keyword>
<evidence type="ECO:0000256" key="2">
    <source>
        <dbReference type="SAM" id="Phobius"/>
    </source>
</evidence>
<protein>
    <recommendedName>
        <fullName evidence="5">The GLUG motif-containing protein</fullName>
    </recommendedName>
</protein>
<organism evidence="3 4">
    <name type="scientific">Halosimplex aquaticum</name>
    <dbReference type="NCBI Taxonomy" id="3026162"/>
    <lineage>
        <taxon>Archaea</taxon>
        <taxon>Methanobacteriati</taxon>
        <taxon>Methanobacteriota</taxon>
        <taxon>Stenosarchaea group</taxon>
        <taxon>Halobacteria</taxon>
        <taxon>Halobacteriales</taxon>
        <taxon>Haloarculaceae</taxon>
        <taxon>Halosimplex</taxon>
    </lineage>
</organism>
<sequence>MNRMHATRSLGLAAVLALSLIAPSVGVATADRQQQTTSSPLSEMEGSGTPQDPYVITTPEELQAIDEDLTAHYVLGNDIDASVTETWNAGNGFDPIGGQNGAFRGSLDGNGHTVSGLTIVRPGLGKVGLFSVSRGTIQNISLRDVLINGNQNIGALAGVNLGSVTGSSATGRIQGTAGNVGGLVGVNAGQIVASYAETTVSGQETVGGLAGVSRGPIRGSYASGDVTAQTVAGGLVGVNNNALTASYATATVDVEEVGGGLVGSNGGTIRTSYAASEVDGNASVGGLVGRNGNSIVSQSYWDEDTAGVKHAAGDRADIGTALSTGEMSGDSAADNLDGFDTANIWMTSDDYPVHQWERSDVDPLDQWQVPTPTAAPPTPTAAPTAAPTPTPTPTSSGSFGVGPGFGPAAVFLAIAALAALGVTRRP</sequence>
<dbReference type="AlphaFoldDB" id="A0ABD5Y329"/>
<reference evidence="3 4" key="1">
    <citation type="journal article" date="2019" name="Int. J. Syst. Evol. Microbiol.">
        <title>The Global Catalogue of Microorganisms (GCM) 10K type strain sequencing project: providing services to taxonomists for standard genome sequencing and annotation.</title>
        <authorList>
            <consortium name="The Broad Institute Genomics Platform"/>
            <consortium name="The Broad Institute Genome Sequencing Center for Infectious Disease"/>
            <person name="Wu L."/>
            <person name="Ma J."/>
        </authorList>
    </citation>
    <scope>NUCLEOTIDE SEQUENCE [LARGE SCALE GENOMIC DNA]</scope>
    <source>
        <strain evidence="3 4">XZYJT29</strain>
    </source>
</reference>
<evidence type="ECO:0008006" key="5">
    <source>
        <dbReference type="Google" id="ProtNLM"/>
    </source>
</evidence>
<proteinExistence type="predicted"/>
<dbReference type="RefSeq" id="WP_382261809.1">
    <property type="nucleotide sequence ID" value="NZ_JBHTAS010000001.1"/>
</dbReference>
<name>A0ABD5Y329_9EURY</name>
<keyword evidence="2" id="KW-0472">Membrane</keyword>
<gene>
    <name evidence="3" type="ORF">ACFQMA_17745</name>
</gene>
<keyword evidence="2" id="KW-1133">Transmembrane helix</keyword>
<feature type="transmembrane region" description="Helical" evidence="2">
    <location>
        <begin position="404"/>
        <end position="423"/>
    </location>
</feature>
<comment type="caution">
    <text evidence="3">The sequence shown here is derived from an EMBL/GenBank/DDBJ whole genome shotgun (WGS) entry which is preliminary data.</text>
</comment>
<feature type="compositionally biased region" description="Pro residues" evidence="1">
    <location>
        <begin position="373"/>
        <end position="392"/>
    </location>
</feature>
<accession>A0ABD5Y329</accession>
<evidence type="ECO:0000313" key="4">
    <source>
        <dbReference type="Proteomes" id="UP001596432"/>
    </source>
</evidence>
<dbReference type="Proteomes" id="UP001596432">
    <property type="component" value="Unassembled WGS sequence"/>
</dbReference>
<keyword evidence="4" id="KW-1185">Reference proteome</keyword>
<feature type="region of interest" description="Disordered" evidence="1">
    <location>
        <begin position="364"/>
        <end position="399"/>
    </location>
</feature>
<feature type="region of interest" description="Disordered" evidence="1">
    <location>
        <begin position="31"/>
        <end position="52"/>
    </location>
</feature>
<feature type="compositionally biased region" description="Polar residues" evidence="1">
    <location>
        <begin position="31"/>
        <end position="41"/>
    </location>
</feature>
<dbReference type="EMBL" id="JBHTAS010000001">
    <property type="protein sequence ID" value="MFC7141667.1"/>
    <property type="molecule type" value="Genomic_DNA"/>
</dbReference>
<dbReference type="Gene3D" id="2.160.20.110">
    <property type="match status" value="1"/>
</dbReference>